<evidence type="ECO:0000256" key="10">
    <source>
        <dbReference type="ARBA" id="ARBA00023237"/>
    </source>
</evidence>
<evidence type="ECO:0000256" key="8">
    <source>
        <dbReference type="ARBA" id="ARBA00023077"/>
    </source>
</evidence>
<evidence type="ECO:0000256" key="9">
    <source>
        <dbReference type="ARBA" id="ARBA00023136"/>
    </source>
</evidence>
<accession>K6Z6V9</accession>
<dbReference type="InterPro" id="IPR036942">
    <property type="entry name" value="Beta-barrel_TonB_sf"/>
</dbReference>
<dbReference type="Pfam" id="PF00593">
    <property type="entry name" value="TonB_dep_Rec_b-barrel"/>
    <property type="match status" value="1"/>
</dbReference>
<dbReference type="eggNOG" id="COG4774">
    <property type="taxonomic scope" value="Bacteria"/>
</dbReference>
<evidence type="ECO:0000256" key="11">
    <source>
        <dbReference type="PROSITE-ProRule" id="PRU01360"/>
    </source>
</evidence>
<gene>
    <name evidence="16" type="ORF">GARC_2223</name>
</gene>
<evidence type="ECO:0000259" key="14">
    <source>
        <dbReference type="Pfam" id="PF00593"/>
    </source>
</evidence>
<keyword evidence="13" id="KW-0732">Signal</keyword>
<dbReference type="STRING" id="493475.GARC_2223"/>
<organism evidence="16 17">
    <name type="scientific">Paraglaciecola arctica BSs20135</name>
    <dbReference type="NCBI Taxonomy" id="493475"/>
    <lineage>
        <taxon>Bacteria</taxon>
        <taxon>Pseudomonadati</taxon>
        <taxon>Pseudomonadota</taxon>
        <taxon>Gammaproteobacteria</taxon>
        <taxon>Alteromonadales</taxon>
        <taxon>Alteromonadaceae</taxon>
        <taxon>Paraglaciecola</taxon>
    </lineage>
</organism>
<evidence type="ECO:0000256" key="3">
    <source>
        <dbReference type="ARBA" id="ARBA00022452"/>
    </source>
</evidence>
<evidence type="ECO:0000256" key="6">
    <source>
        <dbReference type="ARBA" id="ARBA00023004"/>
    </source>
</evidence>
<comment type="similarity">
    <text evidence="11 12">Belongs to the TonB-dependent receptor family.</text>
</comment>
<comment type="caution">
    <text evidence="16">The sequence shown here is derived from an EMBL/GenBank/DDBJ whole genome shotgun (WGS) entry which is preliminary data.</text>
</comment>
<comment type="subcellular location">
    <subcellularLocation>
        <location evidence="1 11">Cell outer membrane</location>
        <topology evidence="1 11">Multi-pass membrane protein</topology>
    </subcellularLocation>
</comment>
<dbReference type="Pfam" id="PF07715">
    <property type="entry name" value="Plug"/>
    <property type="match status" value="1"/>
</dbReference>
<dbReference type="InterPro" id="IPR000531">
    <property type="entry name" value="Beta-barrel_TonB"/>
</dbReference>
<evidence type="ECO:0000256" key="7">
    <source>
        <dbReference type="ARBA" id="ARBA00023065"/>
    </source>
</evidence>
<evidence type="ECO:0000256" key="13">
    <source>
        <dbReference type="SAM" id="SignalP"/>
    </source>
</evidence>
<keyword evidence="3 11" id="KW-1134">Transmembrane beta strand</keyword>
<evidence type="ECO:0008006" key="18">
    <source>
        <dbReference type="Google" id="ProtNLM"/>
    </source>
</evidence>
<dbReference type="PANTHER" id="PTHR32552:SF81">
    <property type="entry name" value="TONB-DEPENDENT OUTER MEMBRANE RECEPTOR"/>
    <property type="match status" value="1"/>
</dbReference>
<sequence length="756" mass="82406">MLNNSSFHKRKTLISLSVTAALLTIPQSLMAQEQSPQTENAEIERIVVESRGRKETIIEVPLSEKYFSAQEISDARIKAVDDFIGLTPGITMANSQDAGTNFITIRGVSQVRNGEPPVAVIVDGVLQTNARSFDQGLFDLESIEVLRGPQGALYGRNATQGAIIINTQKPTDYLEGYVEAGIGRGDEYKIEGSITGPISESVRFRVSGNYTDSDGIFENVATGQNVGFKEELNLRGHLNFIVSDELQIDLRASYTDTTADALQFSFQGVTTDPTTGEVDGFTNINDSNVVQRRLSANNLGFDEREVSQLSLRVNYETDFGTLKAVTAYDTIDQSSGGDQFPYTANTTANPGLSFADGTQTQSVDISTLSQDIRFVSNDDQTFRWMVGAYYLSTDRFIASTTGLDFGNGIIAITSTPVLGGAINPTGTYAADDNENTAYAGYFNFAYDITEELEFSFAGRYDRDEREQIVDPQQGGYDADGNLAFAIGEAGAVNKATFSHFQPKVSLRYLLSNDASIYTSWGEGFRSGQFNQNGVGVSAEALGLTGIPDVLDKEVTETFEIGFKADFLGGDLKTAGALFNTNVENAPFYVFVGVLGAQVLVGIEEVDITGGELEAAYAFTDELTGYLGYAYADSEVKEYQLDPTAVGNNAPYVPKSTINAGLQYRTNLTTNLDIFARADYESRGKQFWDPANLTERDTVNLVNFGLGLEDVEGTWALTASVNNLFDEEYNAEYVTGGFAFSAPPAIWRLDFRYNFID</sequence>
<keyword evidence="7" id="KW-0406">Ion transport</keyword>
<dbReference type="PANTHER" id="PTHR32552">
    <property type="entry name" value="FERRICHROME IRON RECEPTOR-RELATED"/>
    <property type="match status" value="1"/>
</dbReference>
<evidence type="ECO:0000256" key="2">
    <source>
        <dbReference type="ARBA" id="ARBA00022448"/>
    </source>
</evidence>
<dbReference type="InterPro" id="IPR039426">
    <property type="entry name" value="TonB-dep_rcpt-like"/>
</dbReference>
<keyword evidence="8 12" id="KW-0798">TonB box</keyword>
<dbReference type="CDD" id="cd01347">
    <property type="entry name" value="ligand_gated_channel"/>
    <property type="match status" value="1"/>
</dbReference>
<dbReference type="OrthoDB" id="127311at2"/>
<dbReference type="GO" id="GO:0006826">
    <property type="term" value="P:iron ion transport"/>
    <property type="evidence" value="ECO:0007669"/>
    <property type="project" value="UniProtKB-KW"/>
</dbReference>
<feature type="domain" description="TonB-dependent receptor plug" evidence="15">
    <location>
        <begin position="58"/>
        <end position="162"/>
    </location>
</feature>
<keyword evidence="9 11" id="KW-0472">Membrane</keyword>
<evidence type="ECO:0000256" key="4">
    <source>
        <dbReference type="ARBA" id="ARBA00022496"/>
    </source>
</evidence>
<feature type="chain" id="PRO_5003900678" description="TonB-dependent receptor" evidence="13">
    <location>
        <begin position="32"/>
        <end position="756"/>
    </location>
</feature>
<dbReference type="PROSITE" id="PS52016">
    <property type="entry name" value="TONB_DEPENDENT_REC_3"/>
    <property type="match status" value="1"/>
</dbReference>
<dbReference type="InterPro" id="IPR012910">
    <property type="entry name" value="Plug_dom"/>
</dbReference>
<evidence type="ECO:0000256" key="1">
    <source>
        <dbReference type="ARBA" id="ARBA00004571"/>
    </source>
</evidence>
<feature type="domain" description="TonB-dependent receptor-like beta-barrel" evidence="14">
    <location>
        <begin position="252"/>
        <end position="723"/>
    </location>
</feature>
<dbReference type="EMBL" id="BAEO01000028">
    <property type="protein sequence ID" value="GAC19190.1"/>
    <property type="molecule type" value="Genomic_DNA"/>
</dbReference>
<dbReference type="Gene3D" id="2.40.170.20">
    <property type="entry name" value="TonB-dependent receptor, beta-barrel domain"/>
    <property type="match status" value="1"/>
</dbReference>
<evidence type="ECO:0000256" key="5">
    <source>
        <dbReference type="ARBA" id="ARBA00022692"/>
    </source>
</evidence>
<keyword evidence="10 11" id="KW-0998">Cell outer membrane</keyword>
<evidence type="ECO:0000256" key="12">
    <source>
        <dbReference type="RuleBase" id="RU003357"/>
    </source>
</evidence>
<name>K6Z6V9_9ALTE</name>
<evidence type="ECO:0000313" key="17">
    <source>
        <dbReference type="Proteomes" id="UP000006327"/>
    </source>
</evidence>
<dbReference type="SUPFAM" id="SSF56935">
    <property type="entry name" value="Porins"/>
    <property type="match status" value="1"/>
</dbReference>
<proteinExistence type="inferred from homology"/>
<evidence type="ECO:0000313" key="16">
    <source>
        <dbReference type="EMBL" id="GAC19190.1"/>
    </source>
</evidence>
<dbReference type="Proteomes" id="UP000006327">
    <property type="component" value="Unassembled WGS sequence"/>
</dbReference>
<reference evidence="16 17" key="1">
    <citation type="journal article" date="2017" name="Antonie Van Leeuwenhoek">
        <title>Rhizobium rhizosphaerae sp. nov., a novel species isolated from rice rhizosphere.</title>
        <authorList>
            <person name="Zhao J.J."/>
            <person name="Zhang J."/>
            <person name="Zhang R.J."/>
            <person name="Zhang C.W."/>
            <person name="Yin H.Q."/>
            <person name="Zhang X.X."/>
        </authorList>
    </citation>
    <scope>NUCLEOTIDE SEQUENCE [LARGE SCALE GENOMIC DNA]</scope>
    <source>
        <strain evidence="16 17">BSs20135</strain>
    </source>
</reference>
<keyword evidence="17" id="KW-1185">Reference proteome</keyword>
<dbReference type="RefSeq" id="WP_007619756.1">
    <property type="nucleotide sequence ID" value="NZ_BAEO01000028.1"/>
</dbReference>
<keyword evidence="4" id="KW-0410">Iron transport</keyword>
<keyword evidence="5 11" id="KW-0812">Transmembrane</keyword>
<dbReference type="GO" id="GO:0009279">
    <property type="term" value="C:cell outer membrane"/>
    <property type="evidence" value="ECO:0007669"/>
    <property type="project" value="UniProtKB-SubCell"/>
</dbReference>
<keyword evidence="2 11" id="KW-0813">Transport</keyword>
<feature type="signal peptide" evidence="13">
    <location>
        <begin position="1"/>
        <end position="31"/>
    </location>
</feature>
<keyword evidence="6" id="KW-0408">Iron</keyword>
<evidence type="ECO:0000259" key="15">
    <source>
        <dbReference type="Pfam" id="PF07715"/>
    </source>
</evidence>
<dbReference type="AlphaFoldDB" id="K6Z6V9"/>
<protein>
    <recommendedName>
        <fullName evidence="18">TonB-dependent receptor</fullName>
    </recommendedName>
</protein>